<dbReference type="PRINTS" id="PR00081">
    <property type="entry name" value="GDHRDH"/>
</dbReference>
<dbReference type="FunCoup" id="A0A5C3PQ26">
    <property type="interactions" value="70"/>
</dbReference>
<dbReference type="Pfam" id="PF00106">
    <property type="entry name" value="adh_short"/>
    <property type="match status" value="1"/>
</dbReference>
<dbReference type="Gene3D" id="3.40.50.720">
    <property type="entry name" value="NAD(P)-binding Rossmann-like Domain"/>
    <property type="match status" value="1"/>
</dbReference>
<comment type="similarity">
    <text evidence="1 4">Belongs to the short-chain dehydrogenases/reductases (SDR) family.</text>
</comment>
<dbReference type="InterPro" id="IPR036291">
    <property type="entry name" value="NAD(P)-bd_dom_sf"/>
</dbReference>
<dbReference type="EMBL" id="ML211019">
    <property type="protein sequence ID" value="TFK91502.1"/>
    <property type="molecule type" value="Genomic_DNA"/>
</dbReference>
<dbReference type="InterPro" id="IPR002347">
    <property type="entry name" value="SDR_fam"/>
</dbReference>
<reference evidence="5 6" key="1">
    <citation type="journal article" date="2019" name="Nat. Ecol. Evol.">
        <title>Megaphylogeny resolves global patterns of mushroom evolution.</title>
        <authorList>
            <person name="Varga T."/>
            <person name="Krizsan K."/>
            <person name="Foldi C."/>
            <person name="Dima B."/>
            <person name="Sanchez-Garcia M."/>
            <person name="Sanchez-Ramirez S."/>
            <person name="Szollosi G.J."/>
            <person name="Szarkandi J.G."/>
            <person name="Papp V."/>
            <person name="Albert L."/>
            <person name="Andreopoulos W."/>
            <person name="Angelini C."/>
            <person name="Antonin V."/>
            <person name="Barry K.W."/>
            <person name="Bougher N.L."/>
            <person name="Buchanan P."/>
            <person name="Buyck B."/>
            <person name="Bense V."/>
            <person name="Catcheside P."/>
            <person name="Chovatia M."/>
            <person name="Cooper J."/>
            <person name="Damon W."/>
            <person name="Desjardin D."/>
            <person name="Finy P."/>
            <person name="Geml J."/>
            <person name="Haridas S."/>
            <person name="Hughes K."/>
            <person name="Justo A."/>
            <person name="Karasinski D."/>
            <person name="Kautmanova I."/>
            <person name="Kiss B."/>
            <person name="Kocsube S."/>
            <person name="Kotiranta H."/>
            <person name="LaButti K.M."/>
            <person name="Lechner B.E."/>
            <person name="Liimatainen K."/>
            <person name="Lipzen A."/>
            <person name="Lukacs Z."/>
            <person name="Mihaltcheva S."/>
            <person name="Morgado L.N."/>
            <person name="Niskanen T."/>
            <person name="Noordeloos M.E."/>
            <person name="Ohm R.A."/>
            <person name="Ortiz-Santana B."/>
            <person name="Ovrebo C."/>
            <person name="Racz N."/>
            <person name="Riley R."/>
            <person name="Savchenko A."/>
            <person name="Shiryaev A."/>
            <person name="Soop K."/>
            <person name="Spirin V."/>
            <person name="Szebenyi C."/>
            <person name="Tomsovsky M."/>
            <person name="Tulloss R.E."/>
            <person name="Uehling J."/>
            <person name="Grigoriev I.V."/>
            <person name="Vagvolgyi C."/>
            <person name="Papp T."/>
            <person name="Martin F.M."/>
            <person name="Miettinen O."/>
            <person name="Hibbett D.S."/>
            <person name="Nagy L.G."/>
        </authorList>
    </citation>
    <scope>NUCLEOTIDE SEQUENCE [LARGE SCALE GENOMIC DNA]</scope>
    <source>
        <strain evidence="5 6">HHB13444</strain>
    </source>
</reference>
<dbReference type="InterPro" id="IPR020904">
    <property type="entry name" value="Sc_DH/Rdtase_CS"/>
</dbReference>
<dbReference type="PANTHER" id="PTHR43008:SF8">
    <property type="entry name" value="BENZIL REDUCTASE ((S)-BENZOIN FORMING) IRC24"/>
    <property type="match status" value="1"/>
</dbReference>
<evidence type="ECO:0000256" key="2">
    <source>
        <dbReference type="ARBA" id="ARBA00022857"/>
    </source>
</evidence>
<dbReference type="PRINTS" id="PR00080">
    <property type="entry name" value="SDRFAMILY"/>
</dbReference>
<dbReference type="FunFam" id="3.40.50.720:FF:000281">
    <property type="entry name" value="Uncharacterized oxidoreductase YIR035C"/>
    <property type="match status" value="1"/>
</dbReference>
<evidence type="ECO:0000256" key="1">
    <source>
        <dbReference type="ARBA" id="ARBA00006484"/>
    </source>
</evidence>
<dbReference type="InParanoid" id="A0A5C3PQ26"/>
<keyword evidence="2" id="KW-0521">NADP</keyword>
<evidence type="ECO:0000256" key="4">
    <source>
        <dbReference type="RuleBase" id="RU000363"/>
    </source>
</evidence>
<dbReference type="GO" id="GO:0050664">
    <property type="term" value="F:oxidoreductase activity, acting on NAD(P)H, oxygen as acceptor"/>
    <property type="evidence" value="ECO:0007669"/>
    <property type="project" value="TreeGrafter"/>
</dbReference>
<dbReference type="Proteomes" id="UP000308197">
    <property type="component" value="Unassembled WGS sequence"/>
</dbReference>
<evidence type="ECO:0000313" key="6">
    <source>
        <dbReference type="Proteomes" id="UP000308197"/>
    </source>
</evidence>
<organism evidence="5 6">
    <name type="scientific">Polyporus arcularius HHB13444</name>
    <dbReference type="NCBI Taxonomy" id="1314778"/>
    <lineage>
        <taxon>Eukaryota</taxon>
        <taxon>Fungi</taxon>
        <taxon>Dikarya</taxon>
        <taxon>Basidiomycota</taxon>
        <taxon>Agaricomycotina</taxon>
        <taxon>Agaricomycetes</taxon>
        <taxon>Polyporales</taxon>
        <taxon>Polyporaceae</taxon>
        <taxon>Polyporus</taxon>
    </lineage>
</organism>
<accession>A0A5C3PQ26</accession>
<dbReference type="SUPFAM" id="SSF51735">
    <property type="entry name" value="NAD(P)-binding Rossmann-fold domains"/>
    <property type="match status" value="1"/>
</dbReference>
<keyword evidence="3" id="KW-0560">Oxidoreductase</keyword>
<keyword evidence="6" id="KW-1185">Reference proteome</keyword>
<dbReference type="PROSITE" id="PS00061">
    <property type="entry name" value="ADH_SHORT"/>
    <property type="match status" value="1"/>
</dbReference>
<evidence type="ECO:0000313" key="5">
    <source>
        <dbReference type="EMBL" id="TFK91502.1"/>
    </source>
</evidence>
<sequence length="300" mass="32682">MLTRVYSATPLASLVCKKPAHWRPYYWNILRLSRGELCLWRLIVGLPSPRVLPLSGLGLAIAKILLEDFNANLATYSRTTTPELQSLADAHTDSFLVLRGDVTNAAGVQTAIARTVEKFGSLDSVILNAGVLEPFGKVDSDVTIEQWKELFDINFFSLVIAIRAALPHLRKSAFGGRVVFMSSGAAVGHIPAWAPYNASKAAMNSLCGTLAAEEPQVTFVAIEPGVVETDMQTAIRSKAGGHMPPEAHKYFLDSYEQGQLAKPEDPGYVTAALAIKAPKSLSGKFVSYDDDNCKEFRLRK</sequence>
<protein>
    <submittedName>
        <fullName evidence="5">Short-chain dehydrogenase</fullName>
    </submittedName>
</protein>
<dbReference type="STRING" id="1314778.A0A5C3PQ26"/>
<proteinExistence type="inferred from homology"/>
<name>A0A5C3PQ26_9APHY</name>
<evidence type="ECO:0000256" key="3">
    <source>
        <dbReference type="ARBA" id="ARBA00023002"/>
    </source>
</evidence>
<dbReference type="AlphaFoldDB" id="A0A5C3PQ26"/>
<dbReference type="PANTHER" id="PTHR43008">
    <property type="entry name" value="BENZIL REDUCTASE"/>
    <property type="match status" value="1"/>
</dbReference>
<gene>
    <name evidence="5" type="ORF">K466DRAFT_515311</name>
</gene>